<evidence type="ECO:0000256" key="1">
    <source>
        <dbReference type="ARBA" id="ARBA00001946"/>
    </source>
</evidence>
<feature type="domain" description="Response regulatory" evidence="5">
    <location>
        <begin position="1"/>
        <end position="97"/>
    </location>
</feature>
<dbReference type="InterPro" id="IPR001789">
    <property type="entry name" value="Sig_transdc_resp-reg_receiver"/>
</dbReference>
<dbReference type="SMART" id="SM00065">
    <property type="entry name" value="GAF"/>
    <property type="match status" value="1"/>
</dbReference>
<evidence type="ECO:0000259" key="6">
    <source>
        <dbReference type="PROSITE" id="PS50883"/>
    </source>
</evidence>
<dbReference type="HOGENOM" id="CLU_023349_0_0_6"/>
<dbReference type="eggNOG" id="COG2203">
    <property type="taxonomic scope" value="Bacteria"/>
</dbReference>
<evidence type="ECO:0000256" key="2">
    <source>
        <dbReference type="ARBA" id="ARBA00022679"/>
    </source>
</evidence>
<accession>I1XFT8</accession>
<dbReference type="GO" id="GO:0071111">
    <property type="term" value="F:cyclic-guanylate-specific phosphodiesterase activity"/>
    <property type="evidence" value="ECO:0007669"/>
    <property type="project" value="InterPro"/>
</dbReference>
<dbReference type="SMART" id="SM00052">
    <property type="entry name" value="EAL"/>
    <property type="match status" value="1"/>
</dbReference>
<proteinExistence type="predicted"/>
<dbReference type="GO" id="GO:0016301">
    <property type="term" value="F:kinase activity"/>
    <property type="evidence" value="ECO:0007669"/>
    <property type="project" value="UniProtKB-KW"/>
</dbReference>
<dbReference type="InterPro" id="IPR029016">
    <property type="entry name" value="GAF-like_dom_sf"/>
</dbReference>
<feature type="domain" description="GGDEF" evidence="7">
    <location>
        <begin position="566"/>
        <end position="699"/>
    </location>
</feature>
<protein>
    <recommendedName>
        <fullName evidence="10">Diguanylate cyclase/phosphodiesterase</fullName>
    </recommendedName>
</protein>
<dbReference type="PROSITE" id="PS50883">
    <property type="entry name" value="EAL"/>
    <property type="match status" value="1"/>
</dbReference>
<dbReference type="InterPro" id="IPR003018">
    <property type="entry name" value="GAF"/>
</dbReference>
<evidence type="ECO:0008006" key="10">
    <source>
        <dbReference type="Google" id="ProtNLM"/>
    </source>
</evidence>
<evidence type="ECO:0000313" key="9">
    <source>
        <dbReference type="Proteomes" id="UP000009144"/>
    </source>
</evidence>
<dbReference type="SUPFAM" id="SSF52172">
    <property type="entry name" value="CheY-like"/>
    <property type="match status" value="1"/>
</dbReference>
<feature type="domain" description="EAL" evidence="6">
    <location>
        <begin position="116"/>
        <end position="378"/>
    </location>
</feature>
<dbReference type="GO" id="GO:0000160">
    <property type="term" value="P:phosphorelay signal transduction system"/>
    <property type="evidence" value="ECO:0007669"/>
    <property type="project" value="InterPro"/>
</dbReference>
<dbReference type="SUPFAM" id="SSF55781">
    <property type="entry name" value="GAF domain-like"/>
    <property type="match status" value="1"/>
</dbReference>
<evidence type="ECO:0000313" key="8">
    <source>
        <dbReference type="EMBL" id="AFI83257.1"/>
    </source>
</evidence>
<dbReference type="Gene3D" id="3.20.20.450">
    <property type="entry name" value="EAL domain"/>
    <property type="match status" value="1"/>
</dbReference>
<dbReference type="InterPro" id="IPR011006">
    <property type="entry name" value="CheY-like_superfamily"/>
</dbReference>
<dbReference type="Gene3D" id="3.30.450.40">
    <property type="match status" value="1"/>
</dbReference>
<dbReference type="NCBIfam" id="TIGR00254">
    <property type="entry name" value="GGDEF"/>
    <property type="match status" value="1"/>
</dbReference>
<dbReference type="InterPro" id="IPR035919">
    <property type="entry name" value="EAL_sf"/>
</dbReference>
<sequence length="705" mass="79148">MSVKVTTNANNFFSLLNEWQPSHIALDLIMPDMDGVEVLGALGEQMVTAKIIITSGVGHQVLQAAARSAAAHGLNIVGILPKPFNPKAFREMIDLPSLNPTDLLDGQHLQSSSSVPAITAADVAQAISNREITLAYQPKVGCISGELMGFEALARWNHPEYGFIAPDVFIAIAEQNHLIDDLTLLVFEQALPWFNQFCQQQRQNPTTAQANQLICSINISAVSLRNLKLFHQIEALCVSHGVKLHSIMLELTETGAMDDPVASLDILTRLRMKGFQLSIDDFGTGFSSMLQLVRMPFSEVKVDKSFVMTAQQSRESRLVIQAIIELAHSLDMKVIAEGIEDYATLQFLQQQGCDKAQGFFIGRPVPADEIDQWLQQRKLALEQQRLKALESLKIMDTPAEQRFDRITRLAKRMFDVPIALITLLDDERQWFKSKIGLDVSETPREQAFCNYTIEQENGFIVNDAKIDARFTDNSLVVNAPFIRFYAGFPFRAPSGERLGALCLIDHKPRYISERDSRLLSELALMVEEEVATNQLLCEDHLTGLLNRRGFEFRANHILQICRSQDYEASLIYFDLDNFKQINDGHGHQAGDNALLQFSMLLNSTFRDSDLIGRIGGDEFVVLMVNQNDSDQATILQRLSNTVDSYNQSIHSDIHLHYSFGITTTKSLSDYDLQQLYSLADEAMYKNKRSGQQLNMAIDLNSQPSR</sequence>
<dbReference type="SMART" id="SM00267">
    <property type="entry name" value="GGDEF"/>
    <property type="match status" value="1"/>
</dbReference>
<dbReference type="Pfam" id="PF00990">
    <property type="entry name" value="GGDEF"/>
    <property type="match status" value="1"/>
</dbReference>
<dbReference type="SUPFAM" id="SSF55073">
    <property type="entry name" value="Nucleotide cyclase"/>
    <property type="match status" value="1"/>
</dbReference>
<reference evidence="8 9" key="1">
    <citation type="journal article" date="2012" name="J. Bacteriol.">
        <title>Complete genome sequences of Methylophaga sp. strain JAM1 and Methylophaga sp. strain JAM7.</title>
        <authorList>
            <person name="Villeneuve C."/>
            <person name="Martineau C."/>
            <person name="Mauffrey F."/>
            <person name="Villemur R."/>
        </authorList>
    </citation>
    <scope>NUCLEOTIDE SEQUENCE [LARGE SCALE GENOMIC DNA]</scope>
    <source>
        <strain evidence="8 9">JAM1</strain>
    </source>
</reference>
<dbReference type="Gene3D" id="3.40.50.2300">
    <property type="match status" value="1"/>
</dbReference>
<organism evidence="8 9">
    <name type="scientific">Methylophaga nitratireducenticrescens</name>
    <dbReference type="NCBI Taxonomy" id="754476"/>
    <lineage>
        <taxon>Bacteria</taxon>
        <taxon>Pseudomonadati</taxon>
        <taxon>Pseudomonadota</taxon>
        <taxon>Gammaproteobacteria</taxon>
        <taxon>Thiotrichales</taxon>
        <taxon>Piscirickettsiaceae</taxon>
        <taxon>Methylophaga</taxon>
    </lineage>
</organism>
<feature type="modified residue" description="4-aspartylphosphate" evidence="4">
    <location>
        <position position="27"/>
    </location>
</feature>
<keyword evidence="3" id="KW-0418">Kinase</keyword>
<dbReference type="FunFam" id="3.30.70.270:FF:000001">
    <property type="entry name" value="Diguanylate cyclase domain protein"/>
    <property type="match status" value="1"/>
</dbReference>
<dbReference type="CDD" id="cd01949">
    <property type="entry name" value="GGDEF"/>
    <property type="match status" value="1"/>
</dbReference>
<dbReference type="Gene3D" id="3.30.70.270">
    <property type="match status" value="1"/>
</dbReference>
<dbReference type="Proteomes" id="UP000009144">
    <property type="component" value="Chromosome"/>
</dbReference>
<dbReference type="PANTHER" id="PTHR33121">
    <property type="entry name" value="CYCLIC DI-GMP PHOSPHODIESTERASE PDEF"/>
    <property type="match status" value="1"/>
</dbReference>
<evidence type="ECO:0000256" key="4">
    <source>
        <dbReference type="PROSITE-ProRule" id="PRU00169"/>
    </source>
</evidence>
<dbReference type="PROSITE" id="PS50110">
    <property type="entry name" value="RESPONSE_REGULATORY"/>
    <property type="match status" value="1"/>
</dbReference>
<evidence type="ECO:0000259" key="5">
    <source>
        <dbReference type="PROSITE" id="PS50110"/>
    </source>
</evidence>
<dbReference type="KEGG" id="mej:Q7A_406"/>
<name>I1XFT8_METNJ</name>
<dbReference type="eggNOG" id="COG2201">
    <property type="taxonomic scope" value="Bacteria"/>
</dbReference>
<keyword evidence="9" id="KW-1185">Reference proteome</keyword>
<dbReference type="InterPro" id="IPR043128">
    <property type="entry name" value="Rev_trsase/Diguanyl_cyclase"/>
</dbReference>
<dbReference type="Pfam" id="PF00072">
    <property type="entry name" value="Response_reg"/>
    <property type="match status" value="1"/>
</dbReference>
<dbReference type="PANTHER" id="PTHR33121:SF71">
    <property type="entry name" value="OXYGEN SENSOR PROTEIN DOSP"/>
    <property type="match status" value="1"/>
</dbReference>
<comment type="cofactor">
    <cofactor evidence="1">
        <name>Mg(2+)</name>
        <dbReference type="ChEBI" id="CHEBI:18420"/>
    </cofactor>
</comment>
<keyword evidence="4" id="KW-0597">Phosphoprotein</keyword>
<reference evidence="8 9" key="2">
    <citation type="journal article" date="2013" name="Int. J. Syst. Evol. Microbiol.">
        <title>Methylophaga nitratireducenticrescens sp. nov. and Methylophaga frappieri sp. nov., isolated from the biofilm of the methanol-fed denitrification system treating the seawater at the Montreal Biodome.</title>
        <authorList>
            <person name="Villeneuve C."/>
            <person name="Martineau C."/>
            <person name="Mauffrey F."/>
            <person name="Villemur R."/>
        </authorList>
    </citation>
    <scope>NUCLEOTIDE SEQUENCE [LARGE SCALE GENOMIC DNA]</scope>
    <source>
        <strain evidence="8 9">JAM1</strain>
    </source>
</reference>
<dbReference type="Pfam" id="PF00563">
    <property type="entry name" value="EAL"/>
    <property type="match status" value="1"/>
</dbReference>
<dbReference type="STRING" id="754476.Q7A_406"/>
<dbReference type="InterPro" id="IPR000160">
    <property type="entry name" value="GGDEF_dom"/>
</dbReference>
<evidence type="ECO:0000259" key="7">
    <source>
        <dbReference type="PROSITE" id="PS50887"/>
    </source>
</evidence>
<dbReference type="SUPFAM" id="SSF141868">
    <property type="entry name" value="EAL domain-like"/>
    <property type="match status" value="1"/>
</dbReference>
<evidence type="ECO:0000256" key="3">
    <source>
        <dbReference type="ARBA" id="ARBA00022777"/>
    </source>
</evidence>
<dbReference type="CDD" id="cd01948">
    <property type="entry name" value="EAL"/>
    <property type="match status" value="1"/>
</dbReference>
<dbReference type="InterPro" id="IPR001633">
    <property type="entry name" value="EAL_dom"/>
</dbReference>
<dbReference type="InterPro" id="IPR050706">
    <property type="entry name" value="Cyclic-di-GMP_PDE-like"/>
</dbReference>
<dbReference type="InterPro" id="IPR029787">
    <property type="entry name" value="Nucleotide_cyclase"/>
</dbReference>
<gene>
    <name evidence="8" type="ordered locus">Q7A_406</name>
</gene>
<dbReference type="AlphaFoldDB" id="I1XFT8"/>
<dbReference type="PROSITE" id="PS50887">
    <property type="entry name" value="GGDEF"/>
    <property type="match status" value="1"/>
</dbReference>
<dbReference type="eggNOG" id="COG2199">
    <property type="taxonomic scope" value="Bacteria"/>
</dbReference>
<dbReference type="eggNOG" id="COG2200">
    <property type="taxonomic scope" value="Bacteria"/>
</dbReference>
<dbReference type="PATRIC" id="fig|754476.3.peg.402"/>
<dbReference type="EMBL" id="CP003390">
    <property type="protein sequence ID" value="AFI83257.1"/>
    <property type="molecule type" value="Genomic_DNA"/>
</dbReference>
<dbReference type="Pfam" id="PF01590">
    <property type="entry name" value="GAF"/>
    <property type="match status" value="1"/>
</dbReference>
<keyword evidence="2" id="KW-0808">Transferase</keyword>